<sequence>MSRDIPQSPDPHPSPLILPLLLVPAGVTRVVDPNCANLSCQPQVPRPAQSLSCPPLLVICPPKLPPQPPSVQSKSKLSNNDKHRGQYDSQRDDLAAPEFNLVDPGEVLSVPSQATGVSKTRAQCRKWDLTTEENAWLSNKLKGFKDRLTSKDHTAATWWKQHVILAFLQKFPWSEGTDLIEEQQALLNWAKNYKSRQEHGGPDATSTSLGRTMVFKKLHKASAIELFAEDHKQEVDTLRKQKRADWAKAGDPLAAHGGRAWQIAAKELFGELTPEEQQEYKSKASVQSTMGGEEDIKEKNVEYFAEMMNRYLQKLQANLPWAAISVSAGIPSDNDFRVDAPPPKFQDFASWDKKWFDAHQDDFSEYCIKAYNTYKAILQDSNRVLERPSLPPLTGFKDEQFQSQMKKFIEDTWDFVRSAFKKTPLDWESLSASPTDFLTSSSLPEDVTLQDPEQMDPLEVMTVYRHIYRRQDKNPSVFNFLPQYYTEAPEHVDKGKFLHF</sequence>
<accession>A0A067MTP6</accession>
<keyword evidence="3" id="KW-1185">Reference proteome</keyword>
<organism evidence="2 3">
    <name type="scientific">Botryobasidium botryosum (strain FD-172 SS1)</name>
    <dbReference type="NCBI Taxonomy" id="930990"/>
    <lineage>
        <taxon>Eukaryota</taxon>
        <taxon>Fungi</taxon>
        <taxon>Dikarya</taxon>
        <taxon>Basidiomycota</taxon>
        <taxon>Agaricomycotina</taxon>
        <taxon>Agaricomycetes</taxon>
        <taxon>Cantharellales</taxon>
        <taxon>Botryobasidiaceae</taxon>
        <taxon>Botryobasidium</taxon>
    </lineage>
</organism>
<protein>
    <submittedName>
        <fullName evidence="2">Uncharacterized protein</fullName>
    </submittedName>
</protein>
<evidence type="ECO:0000256" key="1">
    <source>
        <dbReference type="SAM" id="MobiDB-lite"/>
    </source>
</evidence>
<dbReference type="InParanoid" id="A0A067MTP6"/>
<evidence type="ECO:0000313" key="2">
    <source>
        <dbReference type="EMBL" id="KDQ15232.1"/>
    </source>
</evidence>
<evidence type="ECO:0000313" key="3">
    <source>
        <dbReference type="Proteomes" id="UP000027195"/>
    </source>
</evidence>
<proteinExistence type="predicted"/>
<dbReference type="Proteomes" id="UP000027195">
    <property type="component" value="Unassembled WGS sequence"/>
</dbReference>
<reference evidence="3" key="1">
    <citation type="journal article" date="2014" name="Proc. Natl. Acad. Sci. U.S.A.">
        <title>Extensive sampling of basidiomycete genomes demonstrates inadequacy of the white-rot/brown-rot paradigm for wood decay fungi.</title>
        <authorList>
            <person name="Riley R."/>
            <person name="Salamov A.A."/>
            <person name="Brown D.W."/>
            <person name="Nagy L.G."/>
            <person name="Floudas D."/>
            <person name="Held B.W."/>
            <person name="Levasseur A."/>
            <person name="Lombard V."/>
            <person name="Morin E."/>
            <person name="Otillar R."/>
            <person name="Lindquist E.A."/>
            <person name="Sun H."/>
            <person name="LaButti K.M."/>
            <person name="Schmutz J."/>
            <person name="Jabbour D."/>
            <person name="Luo H."/>
            <person name="Baker S.E."/>
            <person name="Pisabarro A.G."/>
            <person name="Walton J.D."/>
            <person name="Blanchette R.A."/>
            <person name="Henrissat B."/>
            <person name="Martin F."/>
            <person name="Cullen D."/>
            <person name="Hibbett D.S."/>
            <person name="Grigoriev I.V."/>
        </authorList>
    </citation>
    <scope>NUCLEOTIDE SEQUENCE [LARGE SCALE GENOMIC DNA]</scope>
    <source>
        <strain evidence="3">FD-172 SS1</strain>
    </source>
</reference>
<gene>
    <name evidence="2" type="ORF">BOTBODRAFT_174088</name>
</gene>
<feature type="compositionally biased region" description="Basic and acidic residues" evidence="1">
    <location>
        <begin position="79"/>
        <end position="93"/>
    </location>
</feature>
<dbReference type="HOGENOM" id="CLU_545099_0_0_1"/>
<feature type="region of interest" description="Disordered" evidence="1">
    <location>
        <begin position="64"/>
        <end position="93"/>
    </location>
</feature>
<dbReference type="AlphaFoldDB" id="A0A067MTP6"/>
<dbReference type="EMBL" id="KL198033">
    <property type="protein sequence ID" value="KDQ15232.1"/>
    <property type="molecule type" value="Genomic_DNA"/>
</dbReference>
<name>A0A067MTP6_BOTB1</name>